<dbReference type="Proteomes" id="UP000287171">
    <property type="component" value="Unassembled WGS sequence"/>
</dbReference>
<dbReference type="AlphaFoldDB" id="A0A402BJB9"/>
<feature type="transmembrane region" description="Helical" evidence="1">
    <location>
        <begin position="42"/>
        <end position="67"/>
    </location>
</feature>
<keyword evidence="1" id="KW-1133">Transmembrane helix</keyword>
<accession>A0A402BJB9</accession>
<feature type="transmembrane region" description="Helical" evidence="1">
    <location>
        <begin position="128"/>
        <end position="146"/>
    </location>
</feature>
<gene>
    <name evidence="2" type="ORF">KDA_69210</name>
</gene>
<dbReference type="RefSeq" id="WP_126631406.1">
    <property type="nucleotide sequence ID" value="NZ_BIFT01000002.1"/>
</dbReference>
<keyword evidence="1" id="KW-0472">Membrane</keyword>
<organism evidence="2 3">
    <name type="scientific">Dictyobacter alpinus</name>
    <dbReference type="NCBI Taxonomy" id="2014873"/>
    <lineage>
        <taxon>Bacteria</taxon>
        <taxon>Bacillati</taxon>
        <taxon>Chloroflexota</taxon>
        <taxon>Ktedonobacteria</taxon>
        <taxon>Ktedonobacterales</taxon>
        <taxon>Dictyobacteraceae</taxon>
        <taxon>Dictyobacter</taxon>
    </lineage>
</organism>
<sequence>MSQQQEHERFYAGIDSPHTYTSDTHEPVHIADKPSIFIDFRFLVALNSIIILMIPAIISIVLSFLIFDLATIGHGGDASILLLLLPLSLAGMFASLLHGWNTRMDRKSKNTRSGKISINPPVPLAQRITLGLLSLLLAGITILQIITYTRVLESRLPFIVITIAIAVVLNWSALWIQRSFYRR</sequence>
<name>A0A402BJB9_9CHLR</name>
<comment type="caution">
    <text evidence="2">The sequence shown here is derived from an EMBL/GenBank/DDBJ whole genome shotgun (WGS) entry which is preliminary data.</text>
</comment>
<evidence type="ECO:0000313" key="2">
    <source>
        <dbReference type="EMBL" id="GCE31437.1"/>
    </source>
</evidence>
<dbReference type="EMBL" id="BIFT01000002">
    <property type="protein sequence ID" value="GCE31437.1"/>
    <property type="molecule type" value="Genomic_DNA"/>
</dbReference>
<evidence type="ECO:0000313" key="3">
    <source>
        <dbReference type="Proteomes" id="UP000287171"/>
    </source>
</evidence>
<feature type="transmembrane region" description="Helical" evidence="1">
    <location>
        <begin position="79"/>
        <end position="100"/>
    </location>
</feature>
<evidence type="ECO:0000256" key="1">
    <source>
        <dbReference type="SAM" id="Phobius"/>
    </source>
</evidence>
<feature type="transmembrane region" description="Helical" evidence="1">
    <location>
        <begin position="158"/>
        <end position="176"/>
    </location>
</feature>
<proteinExistence type="predicted"/>
<protein>
    <submittedName>
        <fullName evidence="2">Uncharacterized protein</fullName>
    </submittedName>
</protein>
<keyword evidence="1" id="KW-0812">Transmembrane</keyword>
<reference evidence="3" key="1">
    <citation type="submission" date="2018-12" db="EMBL/GenBank/DDBJ databases">
        <title>Tengunoibacter tsumagoiensis gen. nov., sp. nov., Dictyobacter kobayashii sp. nov., D. alpinus sp. nov., and D. joshuensis sp. nov. and description of Dictyobacteraceae fam. nov. within the order Ktedonobacterales isolated from Tengu-no-mugimeshi.</title>
        <authorList>
            <person name="Wang C.M."/>
            <person name="Zheng Y."/>
            <person name="Sakai Y."/>
            <person name="Toyoda A."/>
            <person name="Minakuchi Y."/>
            <person name="Abe K."/>
            <person name="Yokota A."/>
            <person name="Yabe S."/>
        </authorList>
    </citation>
    <scope>NUCLEOTIDE SEQUENCE [LARGE SCALE GENOMIC DNA]</scope>
    <source>
        <strain evidence="3">Uno16</strain>
    </source>
</reference>
<keyword evidence="3" id="KW-1185">Reference proteome</keyword>